<dbReference type="Gene3D" id="3.30.420.270">
    <property type="match status" value="1"/>
</dbReference>
<name>A0A0F9YHP5_9ZZZZ</name>
<gene>
    <name evidence="7" type="ORF">LCGC14_0012780</name>
</gene>
<keyword evidence="3 6" id="KW-0812">Transmembrane</keyword>
<dbReference type="InterPro" id="IPR003400">
    <property type="entry name" value="ExbD"/>
</dbReference>
<comment type="caution">
    <text evidence="7">The sequence shown here is derived from an EMBL/GenBank/DDBJ whole genome shotgun (WGS) entry which is preliminary data.</text>
</comment>
<organism evidence="7">
    <name type="scientific">marine sediment metagenome</name>
    <dbReference type="NCBI Taxonomy" id="412755"/>
    <lineage>
        <taxon>unclassified sequences</taxon>
        <taxon>metagenomes</taxon>
        <taxon>ecological metagenomes</taxon>
    </lineage>
</organism>
<dbReference type="GO" id="GO:0022857">
    <property type="term" value="F:transmembrane transporter activity"/>
    <property type="evidence" value="ECO:0007669"/>
    <property type="project" value="InterPro"/>
</dbReference>
<evidence type="ECO:0000256" key="4">
    <source>
        <dbReference type="ARBA" id="ARBA00022989"/>
    </source>
</evidence>
<protein>
    <recommendedName>
        <fullName evidence="8">Biopolymer transport protein ExbD/TolR</fullName>
    </recommendedName>
</protein>
<dbReference type="AlphaFoldDB" id="A0A0F9YHP5"/>
<evidence type="ECO:0000256" key="2">
    <source>
        <dbReference type="ARBA" id="ARBA00022475"/>
    </source>
</evidence>
<evidence type="ECO:0000256" key="1">
    <source>
        <dbReference type="ARBA" id="ARBA00004162"/>
    </source>
</evidence>
<dbReference type="GO" id="GO:0005886">
    <property type="term" value="C:plasma membrane"/>
    <property type="evidence" value="ECO:0007669"/>
    <property type="project" value="UniProtKB-SubCell"/>
</dbReference>
<evidence type="ECO:0008006" key="8">
    <source>
        <dbReference type="Google" id="ProtNLM"/>
    </source>
</evidence>
<proteinExistence type="predicted"/>
<keyword evidence="4 6" id="KW-1133">Transmembrane helix</keyword>
<dbReference type="EMBL" id="LAZR01000002">
    <property type="protein sequence ID" value="KKO11777.1"/>
    <property type="molecule type" value="Genomic_DNA"/>
</dbReference>
<keyword evidence="2" id="KW-1003">Cell membrane</keyword>
<keyword evidence="5 6" id="KW-0472">Membrane</keyword>
<feature type="transmembrane region" description="Helical" evidence="6">
    <location>
        <begin position="12"/>
        <end position="31"/>
    </location>
</feature>
<dbReference type="PANTHER" id="PTHR30558:SF3">
    <property type="entry name" value="BIOPOLYMER TRANSPORT PROTEIN EXBD-RELATED"/>
    <property type="match status" value="1"/>
</dbReference>
<evidence type="ECO:0000313" key="7">
    <source>
        <dbReference type="EMBL" id="KKO11777.1"/>
    </source>
</evidence>
<accession>A0A0F9YHP5</accession>
<dbReference type="Pfam" id="PF02472">
    <property type="entry name" value="ExbD"/>
    <property type="match status" value="1"/>
</dbReference>
<comment type="subcellular location">
    <subcellularLocation>
        <location evidence="1">Cell membrane</location>
        <topology evidence="1">Single-pass membrane protein</topology>
    </subcellularLocation>
</comment>
<reference evidence="7" key="1">
    <citation type="journal article" date="2015" name="Nature">
        <title>Complex archaea that bridge the gap between prokaryotes and eukaryotes.</title>
        <authorList>
            <person name="Spang A."/>
            <person name="Saw J.H."/>
            <person name="Jorgensen S.L."/>
            <person name="Zaremba-Niedzwiedzka K."/>
            <person name="Martijn J."/>
            <person name="Lind A.E."/>
            <person name="van Eijk R."/>
            <person name="Schleper C."/>
            <person name="Guy L."/>
            <person name="Ettema T.J."/>
        </authorList>
    </citation>
    <scope>NUCLEOTIDE SEQUENCE</scope>
</reference>
<evidence type="ECO:0000256" key="6">
    <source>
        <dbReference type="SAM" id="Phobius"/>
    </source>
</evidence>
<evidence type="ECO:0000256" key="5">
    <source>
        <dbReference type="ARBA" id="ARBA00023136"/>
    </source>
</evidence>
<dbReference type="PANTHER" id="PTHR30558">
    <property type="entry name" value="EXBD MEMBRANE COMPONENT OF PMF-DRIVEN MACROMOLECULE IMPORT SYSTEM"/>
    <property type="match status" value="1"/>
</dbReference>
<evidence type="ECO:0000256" key="3">
    <source>
        <dbReference type="ARBA" id="ARBA00022692"/>
    </source>
</evidence>
<sequence>MKFPRRTLEDPAINLTPLIDVVFLLLIFFMVTTTFTRETRIAVNLPEANAEQAEAVPNQIEVLVSQSGRYSVNDQVLSDTQLMTLGRALIDAAAGDRSTPVLLIADAEATHQSVVTAMDAIGQSGFSRLSIATRRADDESDTDGGATP</sequence>